<proteinExistence type="predicted"/>
<name>A0AAX3W4U8_MAMLE</name>
<dbReference type="InterPro" id="IPR043519">
    <property type="entry name" value="NT_sf"/>
</dbReference>
<evidence type="ECO:0000259" key="1">
    <source>
        <dbReference type="Pfam" id="PF01909"/>
    </source>
</evidence>
<sequence length="253" mass="30327">MRYEEAIELILPHLKKIKEVKSVFLKGSIARGENDQYSDLDLYIMLNKDVEIKSIYSEIIKLLEQYRQLIFYELIEIICPQIVGVFNNMLHIDCYMVHEDNYPQTDDIKILYDPEEVLKNYEKKDLILTKEQFTDYALDSCWFIYQYDHIVGRGQNLWTTEMIDNALSKATKVLLYHYYPEKSALGKKAANHLPHHIYKKLIAINDLNNSKEHKKAVQMYMNLYKNYILEIVKEEWIEGFENIYFYLIEKYAY</sequence>
<dbReference type="Gene3D" id="3.30.460.10">
    <property type="entry name" value="Beta Polymerase, domain 2"/>
    <property type="match status" value="1"/>
</dbReference>
<dbReference type="GO" id="GO:0016779">
    <property type="term" value="F:nucleotidyltransferase activity"/>
    <property type="evidence" value="ECO:0007669"/>
    <property type="project" value="InterPro"/>
</dbReference>
<evidence type="ECO:0000313" key="2">
    <source>
        <dbReference type="EMBL" id="WHI60212.1"/>
    </source>
</evidence>
<dbReference type="CDD" id="cd05403">
    <property type="entry name" value="NT_KNTase_like"/>
    <property type="match status" value="1"/>
</dbReference>
<feature type="domain" description="Polymerase nucleotidyl transferase" evidence="1">
    <location>
        <begin position="11"/>
        <end position="76"/>
    </location>
</feature>
<gene>
    <name evidence="2" type="ORF">PYH69_00775</name>
</gene>
<dbReference type="Proteomes" id="UP001223261">
    <property type="component" value="Chromosome"/>
</dbReference>
<dbReference type="Pfam" id="PF01909">
    <property type="entry name" value="NTP_transf_2"/>
    <property type="match status" value="1"/>
</dbReference>
<dbReference type="InterPro" id="IPR002934">
    <property type="entry name" value="Polymerase_NTP_transf_dom"/>
</dbReference>
<reference evidence="2" key="1">
    <citation type="journal article" date="2023" name="Antibiotics">
        <title>Prevalence and Molecular Characterization of Methicillin-Resistant Staphylococci (MRS) and Mammaliicocci (MRM) in Dromedary Camels from Algeria: First Detection of SCCmec-mecC Hybrid in Methicillin-Resistant Mammaliicoccus lentus.</title>
        <authorList>
            <person name="Belhout C."/>
            <person name="Boyen F."/>
            <person name="Vereecke N."/>
            <person name="Theuns S."/>
            <person name="Taibi N."/>
            <person name="Stegger M."/>
            <person name="de la Fe-Rodriguez P.Y."/>
            <person name="Bouayad L."/>
            <person name="Elgroud R."/>
            <person name="Butaye P."/>
        </authorList>
    </citation>
    <scope>NUCLEOTIDE SEQUENCE</scope>
    <source>
        <strain evidence="2">7048</strain>
    </source>
</reference>
<dbReference type="SUPFAM" id="SSF81301">
    <property type="entry name" value="Nucleotidyltransferase"/>
    <property type="match status" value="1"/>
</dbReference>
<dbReference type="AlphaFoldDB" id="A0AAX3W4U8"/>
<dbReference type="EMBL" id="CP118848">
    <property type="protein sequence ID" value="WHI60212.1"/>
    <property type="molecule type" value="Genomic_DNA"/>
</dbReference>
<dbReference type="RefSeq" id="WP_282862429.1">
    <property type="nucleotide sequence ID" value="NZ_CP118848.1"/>
</dbReference>
<accession>A0AAX3W4U8</accession>
<evidence type="ECO:0000313" key="3">
    <source>
        <dbReference type="Proteomes" id="UP001223261"/>
    </source>
</evidence>
<organism evidence="2 3">
    <name type="scientific">Mammaliicoccus lentus</name>
    <name type="common">Staphylococcus lentus</name>
    <dbReference type="NCBI Taxonomy" id="42858"/>
    <lineage>
        <taxon>Bacteria</taxon>
        <taxon>Bacillati</taxon>
        <taxon>Bacillota</taxon>
        <taxon>Bacilli</taxon>
        <taxon>Bacillales</taxon>
        <taxon>Staphylococcaceae</taxon>
        <taxon>Mammaliicoccus</taxon>
    </lineage>
</organism>
<protein>
    <submittedName>
        <fullName evidence="2">Nucleotidyltransferase domain-containing protein</fullName>
    </submittedName>
</protein>